<dbReference type="Proteomes" id="UP001415857">
    <property type="component" value="Unassembled WGS sequence"/>
</dbReference>
<dbReference type="SUPFAM" id="SSF47473">
    <property type="entry name" value="EF-hand"/>
    <property type="match status" value="1"/>
</dbReference>
<dbReference type="Pfam" id="PF01699">
    <property type="entry name" value="Na_Ca_ex"/>
    <property type="match status" value="1"/>
</dbReference>
<comment type="caution">
    <text evidence="12">The sequence shown here is derived from an EMBL/GenBank/DDBJ whole genome shotgun (WGS) entry which is preliminary data.</text>
</comment>
<feature type="transmembrane region" description="Helical" evidence="9">
    <location>
        <begin position="419"/>
        <end position="438"/>
    </location>
</feature>
<dbReference type="PROSITE" id="PS50222">
    <property type="entry name" value="EF_HAND_2"/>
    <property type="match status" value="2"/>
</dbReference>
<feature type="transmembrane region" description="Helical" evidence="9">
    <location>
        <begin position="458"/>
        <end position="478"/>
    </location>
</feature>
<dbReference type="AlphaFoldDB" id="A0AAP0NBP6"/>
<dbReference type="InterPro" id="IPR004713">
    <property type="entry name" value="CaH_exchang"/>
</dbReference>
<dbReference type="InterPro" id="IPR011992">
    <property type="entry name" value="EF-hand-dom_pair"/>
</dbReference>
<evidence type="ECO:0000256" key="2">
    <source>
        <dbReference type="ARBA" id="ARBA00022448"/>
    </source>
</evidence>
<keyword evidence="7" id="KW-0406">Ion transport</keyword>
<name>A0AAP0NBP6_LIQFO</name>
<feature type="transmembrane region" description="Helical" evidence="9">
    <location>
        <begin position="108"/>
        <end position="130"/>
    </location>
</feature>
<dbReference type="InterPro" id="IPR004837">
    <property type="entry name" value="NaCa_Exmemb"/>
</dbReference>
<evidence type="ECO:0000256" key="7">
    <source>
        <dbReference type="ARBA" id="ARBA00023065"/>
    </source>
</evidence>
<evidence type="ECO:0000313" key="12">
    <source>
        <dbReference type="EMBL" id="KAK9268805.1"/>
    </source>
</evidence>
<feature type="transmembrane region" description="Helical" evidence="9">
    <location>
        <begin position="71"/>
        <end position="96"/>
    </location>
</feature>
<evidence type="ECO:0000259" key="11">
    <source>
        <dbReference type="PROSITE" id="PS50222"/>
    </source>
</evidence>
<dbReference type="GO" id="GO:0006874">
    <property type="term" value="P:intracellular calcium ion homeostasis"/>
    <property type="evidence" value="ECO:0007669"/>
    <property type="project" value="TreeGrafter"/>
</dbReference>
<sequence>MRKISRIGYCTLLLLLLLLLLLMVIVEVKGRSLSYSSSEMVSNGVDHVQHNQPSFLLLRGMEYSSEECEQLYGFLPCSNSALGHLFLIVVYEYLLFHGESYVAAGGEMIFKILGPGVFGASAFQVLGALPESFILLASGLLNTKEVAEEYVFTGVGLLAGSTILLLTVLWGTCVIVGSQNLSDTSESDLSDGSDTRKETCSGITMDLETSYTARIMVLSVIPFIIIQIPKIFPSSTVENIVTLVALSVSVVFLLLYFFYQTFQPWIQKRRLEYVKHEHLILKILQHVQNHALARILTDDGAPNVLGIRRLFEKIDLDGDNCISQPELKQLIMDLNFGNIPLDADEAVSKMMEEFDTSGDHLISEEEFVAGFAKWLNPLNNQDPHTPTYQDDVYQKTWEETDMLVDDDKRKGVVNEKSPWAWLKAIMFLVVGIVTLAILAEPLIESVQNFSKAASIPSFFISFILVPLATTARAATSAIKAARRKKSRTTSLTFSEFCTLIASCSNHRMNDTLQGEDRNGYDLFHLQLAVLCTSCSKFLSQM</sequence>
<dbReference type="PANTHER" id="PTHR31503">
    <property type="entry name" value="VACUOLAR CALCIUM ION TRANSPORTER"/>
    <property type="match status" value="1"/>
</dbReference>
<feature type="domain" description="EF-hand" evidence="11">
    <location>
        <begin position="342"/>
        <end position="377"/>
    </location>
</feature>
<dbReference type="GO" id="GO:0012505">
    <property type="term" value="C:endomembrane system"/>
    <property type="evidence" value="ECO:0007669"/>
    <property type="project" value="UniProtKB-SubCell"/>
</dbReference>
<dbReference type="InterPro" id="IPR018247">
    <property type="entry name" value="EF_Hand_1_Ca_BS"/>
</dbReference>
<keyword evidence="2" id="KW-0813">Transport</keyword>
<proteinExistence type="predicted"/>
<accession>A0AAP0NBP6</accession>
<gene>
    <name evidence="12" type="ORF">L1049_000569</name>
</gene>
<evidence type="ECO:0000256" key="6">
    <source>
        <dbReference type="ARBA" id="ARBA00022989"/>
    </source>
</evidence>
<organism evidence="12 13">
    <name type="scientific">Liquidambar formosana</name>
    <name type="common">Formosan gum</name>
    <dbReference type="NCBI Taxonomy" id="63359"/>
    <lineage>
        <taxon>Eukaryota</taxon>
        <taxon>Viridiplantae</taxon>
        <taxon>Streptophyta</taxon>
        <taxon>Embryophyta</taxon>
        <taxon>Tracheophyta</taxon>
        <taxon>Spermatophyta</taxon>
        <taxon>Magnoliopsida</taxon>
        <taxon>eudicotyledons</taxon>
        <taxon>Gunneridae</taxon>
        <taxon>Pentapetalae</taxon>
        <taxon>Saxifragales</taxon>
        <taxon>Altingiaceae</taxon>
        <taxon>Liquidambar</taxon>
    </lineage>
</organism>
<keyword evidence="3" id="KW-0050">Antiport</keyword>
<keyword evidence="5" id="KW-0106">Calcium</keyword>
<dbReference type="SMART" id="SM00054">
    <property type="entry name" value="EFh"/>
    <property type="match status" value="2"/>
</dbReference>
<evidence type="ECO:0000256" key="1">
    <source>
        <dbReference type="ARBA" id="ARBA00004127"/>
    </source>
</evidence>
<dbReference type="PANTHER" id="PTHR31503:SF79">
    <property type="entry name" value="CALCIUM-BINDING EF-HAND PROTEIN"/>
    <property type="match status" value="1"/>
</dbReference>
<keyword evidence="6 9" id="KW-1133">Transmembrane helix</keyword>
<protein>
    <recommendedName>
        <fullName evidence="11">EF-hand domain-containing protein</fullName>
    </recommendedName>
</protein>
<keyword evidence="10" id="KW-0732">Signal</keyword>
<evidence type="ECO:0000313" key="13">
    <source>
        <dbReference type="Proteomes" id="UP001415857"/>
    </source>
</evidence>
<dbReference type="Pfam" id="PF13499">
    <property type="entry name" value="EF-hand_7"/>
    <property type="match status" value="1"/>
</dbReference>
<dbReference type="CDD" id="cd00051">
    <property type="entry name" value="EFh"/>
    <property type="match status" value="1"/>
</dbReference>
<keyword evidence="8 9" id="KW-0472">Membrane</keyword>
<evidence type="ECO:0000256" key="3">
    <source>
        <dbReference type="ARBA" id="ARBA00022449"/>
    </source>
</evidence>
<dbReference type="Gene3D" id="1.10.238.10">
    <property type="entry name" value="EF-hand"/>
    <property type="match status" value="1"/>
</dbReference>
<evidence type="ECO:0000256" key="8">
    <source>
        <dbReference type="ARBA" id="ARBA00023136"/>
    </source>
</evidence>
<feature type="domain" description="EF-hand" evidence="11">
    <location>
        <begin position="302"/>
        <end position="337"/>
    </location>
</feature>
<comment type="subcellular location">
    <subcellularLocation>
        <location evidence="1">Endomembrane system</location>
        <topology evidence="1">Multi-pass membrane protein</topology>
    </subcellularLocation>
</comment>
<evidence type="ECO:0000256" key="10">
    <source>
        <dbReference type="SAM" id="SignalP"/>
    </source>
</evidence>
<dbReference type="EMBL" id="JBBPBK010000015">
    <property type="protein sequence ID" value="KAK9268805.1"/>
    <property type="molecule type" value="Genomic_DNA"/>
</dbReference>
<dbReference type="GO" id="GO:0015369">
    <property type="term" value="F:calcium:proton antiporter activity"/>
    <property type="evidence" value="ECO:0007669"/>
    <property type="project" value="TreeGrafter"/>
</dbReference>
<dbReference type="GO" id="GO:0016020">
    <property type="term" value="C:membrane"/>
    <property type="evidence" value="ECO:0007669"/>
    <property type="project" value="InterPro"/>
</dbReference>
<evidence type="ECO:0000256" key="5">
    <source>
        <dbReference type="ARBA" id="ARBA00022837"/>
    </source>
</evidence>
<feature type="transmembrane region" description="Helical" evidence="9">
    <location>
        <begin position="150"/>
        <end position="176"/>
    </location>
</feature>
<dbReference type="InterPro" id="IPR002048">
    <property type="entry name" value="EF_hand_dom"/>
</dbReference>
<dbReference type="PROSITE" id="PS00018">
    <property type="entry name" value="EF_HAND_1"/>
    <property type="match status" value="2"/>
</dbReference>
<dbReference type="GO" id="GO:0005509">
    <property type="term" value="F:calcium ion binding"/>
    <property type="evidence" value="ECO:0007669"/>
    <property type="project" value="InterPro"/>
</dbReference>
<feature type="transmembrane region" description="Helical" evidence="9">
    <location>
        <begin position="240"/>
        <end position="259"/>
    </location>
</feature>
<feature type="chain" id="PRO_5043034264" description="EF-hand domain-containing protein" evidence="10">
    <location>
        <begin position="31"/>
        <end position="541"/>
    </location>
</feature>
<feature type="transmembrane region" description="Helical" evidence="9">
    <location>
        <begin position="211"/>
        <end position="228"/>
    </location>
</feature>
<keyword evidence="4 9" id="KW-0812">Transmembrane</keyword>
<evidence type="ECO:0000256" key="4">
    <source>
        <dbReference type="ARBA" id="ARBA00022692"/>
    </source>
</evidence>
<reference evidence="12 13" key="1">
    <citation type="journal article" date="2024" name="Plant J.">
        <title>Genome sequences and population genomics reveal climatic adaptation and genomic divergence between two closely related sweetgum species.</title>
        <authorList>
            <person name="Xu W.Q."/>
            <person name="Ren C.Q."/>
            <person name="Zhang X.Y."/>
            <person name="Comes H.P."/>
            <person name="Liu X.H."/>
            <person name="Li Y.G."/>
            <person name="Kettle C.J."/>
            <person name="Jalonen R."/>
            <person name="Gaisberger H."/>
            <person name="Ma Y.Z."/>
            <person name="Qiu Y.X."/>
        </authorList>
    </citation>
    <scope>NUCLEOTIDE SEQUENCE [LARGE SCALE GENOMIC DNA]</scope>
    <source>
        <strain evidence="12">Hangzhou</strain>
    </source>
</reference>
<evidence type="ECO:0000256" key="9">
    <source>
        <dbReference type="SAM" id="Phobius"/>
    </source>
</evidence>
<keyword evidence="13" id="KW-1185">Reference proteome</keyword>
<feature type="signal peptide" evidence="10">
    <location>
        <begin position="1"/>
        <end position="30"/>
    </location>
</feature>